<feature type="region of interest" description="Disordered" evidence="1">
    <location>
        <begin position="39"/>
        <end position="59"/>
    </location>
</feature>
<dbReference type="AlphaFoldDB" id="A0A0J1ICA7"/>
<evidence type="ECO:0000256" key="1">
    <source>
        <dbReference type="SAM" id="MobiDB-lite"/>
    </source>
</evidence>
<protein>
    <submittedName>
        <fullName evidence="2">Uncharacterized protein</fullName>
    </submittedName>
</protein>
<proteinExistence type="predicted"/>
<comment type="caution">
    <text evidence="2">The sequence shown here is derived from an EMBL/GenBank/DDBJ whole genome shotgun (WGS) entry which is preliminary data.</text>
</comment>
<reference evidence="2 3" key="1">
    <citation type="submission" date="2015-05" db="EMBL/GenBank/DDBJ databases">
        <title>Whole genome sequence and identification of bacterial endophytes from Costus igneus.</title>
        <authorList>
            <person name="Lee Y.P."/>
            <person name="Gan H.M."/>
            <person name="Eng W."/>
            <person name="Wheatley M.S."/>
            <person name="Caraballo A."/>
            <person name="Polter S."/>
            <person name="Savka M.A."/>
            <person name="Hudson A.O."/>
        </authorList>
    </citation>
    <scope>NUCLEOTIDE SEQUENCE [LARGE SCALE GENOMIC DNA]</scope>
    <source>
        <strain evidence="2 3">RIT379</strain>
    </source>
</reference>
<organism evidence="2 3">
    <name type="scientific">Niallia circulans</name>
    <name type="common">Bacillus circulans</name>
    <dbReference type="NCBI Taxonomy" id="1397"/>
    <lineage>
        <taxon>Bacteria</taxon>
        <taxon>Bacillati</taxon>
        <taxon>Bacillota</taxon>
        <taxon>Bacilli</taxon>
        <taxon>Bacillales</taxon>
        <taxon>Bacillaceae</taxon>
        <taxon>Niallia</taxon>
    </lineage>
</organism>
<sequence>MGDFKVPTVCRQKDMEEVEIHFHALLGAEGGEIARQPETLQAEGRPRLSANPRSGKQHPNSKTLIIYTLLKLLFPKYRSLSTV</sequence>
<accession>A0A0J1ICA7</accession>
<evidence type="ECO:0000313" key="3">
    <source>
        <dbReference type="Proteomes" id="UP000036045"/>
    </source>
</evidence>
<dbReference type="PATRIC" id="fig|1397.4.peg.2512"/>
<dbReference type="EMBL" id="LDPH01000024">
    <property type="protein sequence ID" value="KLV23612.1"/>
    <property type="molecule type" value="Genomic_DNA"/>
</dbReference>
<keyword evidence="3" id="KW-1185">Reference proteome</keyword>
<gene>
    <name evidence="2" type="ORF">ABW02_18965</name>
</gene>
<name>A0A0J1ICA7_NIACI</name>
<dbReference type="Proteomes" id="UP000036045">
    <property type="component" value="Unassembled WGS sequence"/>
</dbReference>
<evidence type="ECO:0000313" key="2">
    <source>
        <dbReference type="EMBL" id="KLV23612.1"/>
    </source>
</evidence>